<protein>
    <recommendedName>
        <fullName evidence="3">DUF2229 domain-containing protein</fullName>
    </recommendedName>
</protein>
<dbReference type="HOGENOM" id="CLU_057460_0_0_11"/>
<evidence type="ECO:0000313" key="2">
    <source>
        <dbReference type="Proteomes" id="UP000006069"/>
    </source>
</evidence>
<dbReference type="RefSeq" id="WP_009138804.1">
    <property type="nucleotide sequence ID" value="NZ_JH815198.1"/>
</dbReference>
<organism evidence="1 2">
    <name type="scientific">Slackia piriformis YIT 12062</name>
    <dbReference type="NCBI Taxonomy" id="742818"/>
    <lineage>
        <taxon>Bacteria</taxon>
        <taxon>Bacillati</taxon>
        <taxon>Actinomycetota</taxon>
        <taxon>Coriobacteriia</taxon>
        <taxon>Eggerthellales</taxon>
        <taxon>Eggerthellaceae</taxon>
        <taxon>Slackia</taxon>
    </lineage>
</organism>
<evidence type="ECO:0008006" key="3">
    <source>
        <dbReference type="Google" id="ProtNLM"/>
    </source>
</evidence>
<gene>
    <name evidence="1" type="ORF">HMPREF9451_00575</name>
</gene>
<keyword evidence="2" id="KW-1185">Reference proteome</keyword>
<evidence type="ECO:0000313" key="1">
    <source>
        <dbReference type="EMBL" id="EJZ84266.1"/>
    </source>
</evidence>
<dbReference type="EMBL" id="ADMD01000002">
    <property type="protein sequence ID" value="EJZ84266.1"/>
    <property type="molecule type" value="Genomic_DNA"/>
</dbReference>
<accession>K0YL85</accession>
<dbReference type="AlphaFoldDB" id="K0YL85"/>
<dbReference type="InParanoid" id="K0YL85"/>
<dbReference type="Gene3D" id="3.40.50.11900">
    <property type="match status" value="1"/>
</dbReference>
<dbReference type="PATRIC" id="fig|742818.3.peg.624"/>
<reference evidence="1 2" key="1">
    <citation type="submission" date="2012-08" db="EMBL/GenBank/DDBJ databases">
        <title>The Genome Sequence of Slackia piriformis YIT 12062.</title>
        <authorList>
            <consortium name="The Broad Institute Genome Sequencing Platform"/>
            <person name="Earl A."/>
            <person name="Ward D."/>
            <person name="Feldgarden M."/>
            <person name="Gevers D."/>
            <person name="Morotomi M."/>
            <person name="Walker B."/>
            <person name="Young S.K."/>
            <person name="Zeng Q."/>
            <person name="Gargeya S."/>
            <person name="Fitzgerald M."/>
            <person name="Haas B."/>
            <person name="Abouelleil A."/>
            <person name="Alvarado L."/>
            <person name="Arachchi H.M."/>
            <person name="Berlin A.M."/>
            <person name="Chapman S.B."/>
            <person name="Goldberg J."/>
            <person name="Griggs A."/>
            <person name="Gujja S."/>
            <person name="Hansen M."/>
            <person name="Howarth C."/>
            <person name="Imamovic A."/>
            <person name="Larimer J."/>
            <person name="McCowen C."/>
            <person name="Montmayeur A."/>
            <person name="Murphy C."/>
            <person name="Neiman D."/>
            <person name="Pearson M."/>
            <person name="Priest M."/>
            <person name="Roberts A."/>
            <person name="Saif S."/>
            <person name="Shea T."/>
            <person name="Sisk P."/>
            <person name="Sykes S."/>
            <person name="Wortman J."/>
            <person name="Nusbaum C."/>
            <person name="Birren B."/>
        </authorList>
    </citation>
    <scope>NUCLEOTIDE SEQUENCE [LARGE SCALE GENOMIC DNA]</scope>
    <source>
        <strain evidence="1 2">YIT 12062</strain>
    </source>
</reference>
<comment type="caution">
    <text evidence="1">The sequence shown here is derived from an EMBL/GenBank/DDBJ whole genome shotgun (WGS) entry which is preliminary data.</text>
</comment>
<dbReference type="Proteomes" id="UP000006069">
    <property type="component" value="Unassembled WGS sequence"/>
</dbReference>
<dbReference type="eggNOG" id="COG3581">
    <property type="taxonomic scope" value="Bacteria"/>
</dbReference>
<name>K0YL85_9ACTN</name>
<proteinExistence type="predicted"/>
<sequence>MTAPKDCATDASTPVRANDPLPLRAANLLGDTLDALDTLGRRYDEGPRASASVRKQDGRPARLVAKRERRKRERHAKTRVAFFRYSYYDIAFRFFVEHVLNAEFVCLPEANRQTLERGAAQSNDFVCAPFKHILGNYMEALDAGADVLVQFTGPCRLGYYGELQESILRDMGYEFEMLNFAAIAGRPLKEYVRTCKKIVNPDLSVADGIKGMLVAFKMIECLDAYNDRYLERAGFGERADVDKARAAFFERMGQATTRHEVEAAFQAGIEDLEAATEPLPENPIRIGIVGEYFTAVDPQSNLDVERKLLDMKVSLARVMNITNRNIRYNEPELRREVAEYVKYDTGPTSTLTIAAAKRYAEEGFDGIVHLKSSGCTPEIDCMPVLQRISRDYRVPVLFLSYDSQTSDTGLDTRLEAFYDMIAMRKAAR</sequence>